<dbReference type="GO" id="GO:0055085">
    <property type="term" value="P:transmembrane transport"/>
    <property type="evidence" value="ECO:0007669"/>
    <property type="project" value="InterPro"/>
</dbReference>
<evidence type="ECO:0000256" key="1">
    <source>
        <dbReference type="ARBA" id="ARBA00004141"/>
    </source>
</evidence>
<dbReference type="KEGG" id="baqk:QN215_05575"/>
<evidence type="ECO:0000256" key="4">
    <source>
        <dbReference type="ARBA" id="ARBA00022989"/>
    </source>
</evidence>
<evidence type="ECO:0000256" key="6">
    <source>
        <dbReference type="RuleBase" id="RU003943"/>
    </source>
</evidence>
<feature type="transmembrane region" description="Helical" evidence="7">
    <location>
        <begin position="9"/>
        <end position="29"/>
    </location>
</feature>
<comment type="subcellular location">
    <subcellularLocation>
        <location evidence="6">Cell membrane</location>
        <topology evidence="6">Multi-pass membrane protein</topology>
    </subcellularLocation>
    <subcellularLocation>
        <location evidence="1">Membrane</location>
        <topology evidence="1">Multi-pass membrane protein</topology>
    </subcellularLocation>
</comment>
<dbReference type="InterPro" id="IPR037294">
    <property type="entry name" value="ABC_BtuC-like"/>
</dbReference>
<feature type="transmembrane region" description="Helical" evidence="7">
    <location>
        <begin position="49"/>
        <end position="71"/>
    </location>
</feature>
<feature type="transmembrane region" description="Helical" evidence="7">
    <location>
        <begin position="213"/>
        <end position="232"/>
    </location>
</feature>
<feature type="transmembrane region" description="Helical" evidence="7">
    <location>
        <begin position="238"/>
        <end position="257"/>
    </location>
</feature>
<protein>
    <submittedName>
        <fullName evidence="8">Metal ABC transporter permease</fullName>
    </submittedName>
</protein>
<dbReference type="AlphaFoldDB" id="A0AB39U4I3"/>
<keyword evidence="5 7" id="KW-0472">Membrane</keyword>
<dbReference type="Gene3D" id="1.10.3470.10">
    <property type="entry name" value="ABC transporter involved in vitamin B12 uptake, BtuC"/>
    <property type="match status" value="1"/>
</dbReference>
<keyword evidence="3 6" id="KW-0812">Transmembrane</keyword>
<evidence type="ECO:0000313" key="8">
    <source>
        <dbReference type="EMBL" id="XDS43775.1"/>
    </source>
</evidence>
<dbReference type="EMBL" id="CP129674">
    <property type="protein sequence ID" value="XDS43775.1"/>
    <property type="molecule type" value="Genomic_DNA"/>
</dbReference>
<evidence type="ECO:0000256" key="2">
    <source>
        <dbReference type="ARBA" id="ARBA00008034"/>
    </source>
</evidence>
<dbReference type="PANTHER" id="PTHR30477">
    <property type="entry name" value="ABC-TRANSPORTER METAL-BINDING PROTEIN"/>
    <property type="match status" value="1"/>
</dbReference>
<dbReference type="InterPro" id="IPR001626">
    <property type="entry name" value="ABC_TroCD"/>
</dbReference>
<accession>A0AB39U4I3</accession>
<dbReference type="GO" id="GO:0043190">
    <property type="term" value="C:ATP-binding cassette (ABC) transporter complex"/>
    <property type="evidence" value="ECO:0007669"/>
    <property type="project" value="InterPro"/>
</dbReference>
<dbReference type="GO" id="GO:0010043">
    <property type="term" value="P:response to zinc ion"/>
    <property type="evidence" value="ECO:0007669"/>
    <property type="project" value="TreeGrafter"/>
</dbReference>
<keyword evidence="6" id="KW-0813">Transport</keyword>
<gene>
    <name evidence="8" type="ORF">QN215_05575</name>
</gene>
<dbReference type="SUPFAM" id="SSF81345">
    <property type="entry name" value="ABC transporter involved in vitamin B12 uptake, BtuC"/>
    <property type="match status" value="1"/>
</dbReference>
<evidence type="ECO:0000256" key="5">
    <source>
        <dbReference type="ARBA" id="ARBA00023136"/>
    </source>
</evidence>
<proteinExistence type="inferred from homology"/>
<feature type="transmembrane region" description="Helical" evidence="7">
    <location>
        <begin position="165"/>
        <end position="183"/>
    </location>
</feature>
<sequence length="262" mass="27236">MFEAYVMNTWYASTIVALSAGIIGVFVVLRGDSFLAHAIPHGSFAGAAIAVTVGLSPVTGMGIAALVSALAMHLLGKKGRRDAVIALLLVFLLAGGAFMLSLSGDYSNEVYALLFGQVLAVTDGDLLTMSILAVIAVGLVLCMVRPLLASSIMPEQASVRGVNNNLVALLFTIVIACVTTASVPIVGAMLLFSLLIAPPAAACALAHDPIHAIMLSSLFALFCMWLSVALSIMTDLPVGFFVATSSACIYAIAKVIAHMWKH</sequence>
<reference evidence="8" key="1">
    <citation type="submission" date="2023-07" db="EMBL/GenBank/DDBJ databases">
        <title>Bifidobacterium aquikefiriaerophilum sp. nov. and Bifidobacterium eccum sp. nov., isolated from water kefir.</title>
        <authorList>
            <person name="Breselge S."/>
            <person name="Bellassi P."/>
            <person name="Barcenilla C."/>
            <person name="Alvarez-Ordonez A."/>
            <person name="Morelli L."/>
            <person name="Cotter P.D."/>
        </authorList>
    </citation>
    <scope>NUCLEOTIDE SEQUENCE</scope>
    <source>
        <strain evidence="8">WK041_4_12</strain>
    </source>
</reference>
<feature type="transmembrane region" description="Helical" evidence="7">
    <location>
        <begin position="83"/>
        <end position="106"/>
    </location>
</feature>
<comment type="similarity">
    <text evidence="2 6">Belongs to the ABC-3 integral membrane protein family.</text>
</comment>
<feature type="transmembrane region" description="Helical" evidence="7">
    <location>
        <begin position="126"/>
        <end position="144"/>
    </location>
</feature>
<evidence type="ECO:0000256" key="7">
    <source>
        <dbReference type="SAM" id="Phobius"/>
    </source>
</evidence>
<organism evidence="8">
    <name type="scientific">Bifidobacterium aquikefiricola</name>
    <dbReference type="NCBI Taxonomy" id="3059038"/>
    <lineage>
        <taxon>Bacteria</taxon>
        <taxon>Bacillati</taxon>
        <taxon>Actinomycetota</taxon>
        <taxon>Actinomycetes</taxon>
        <taxon>Bifidobacteriales</taxon>
        <taxon>Bifidobacteriaceae</taxon>
        <taxon>Bifidobacterium</taxon>
    </lineage>
</organism>
<dbReference type="RefSeq" id="WP_369343369.1">
    <property type="nucleotide sequence ID" value="NZ_CP129674.1"/>
</dbReference>
<dbReference type="Pfam" id="PF00950">
    <property type="entry name" value="ABC-3"/>
    <property type="match status" value="1"/>
</dbReference>
<keyword evidence="4 7" id="KW-1133">Transmembrane helix</keyword>
<evidence type="ECO:0000256" key="3">
    <source>
        <dbReference type="ARBA" id="ARBA00022692"/>
    </source>
</evidence>
<dbReference type="PANTHER" id="PTHR30477:SF0">
    <property type="entry name" value="METAL TRANSPORT SYSTEM MEMBRANE PROTEIN TM_0125-RELATED"/>
    <property type="match status" value="1"/>
</dbReference>
<name>A0AB39U4I3_9BIFI</name>